<dbReference type="EMBL" id="CP050063">
    <property type="protein sequence ID" value="QIP13485.1"/>
    <property type="molecule type" value="Genomic_DNA"/>
</dbReference>
<dbReference type="InterPro" id="IPR027417">
    <property type="entry name" value="P-loop_NTPase"/>
</dbReference>
<dbReference type="Proteomes" id="UP000501802">
    <property type="component" value="Chromosome"/>
</dbReference>
<sequence>MLTINGFKKSYNATTVLHIDQLEIDAGIYWIRGENGSGKSTFLKALAGAIAFEGDVLLHPQISLKKQAVAYRKRVNFAEAEPIFPDFLTGLELIQLFSSAKGGSKKQQNEYIERMNIELFVNDPLRTYSSGMLKKLSLVMSFIGNPTLILLDEPLITLDTDALSTLYSWIGEINRQQGVNFLLSSHQTLESEQLPVLKEMLVEQQTIKYA</sequence>
<dbReference type="PROSITE" id="PS00211">
    <property type="entry name" value="ABC_TRANSPORTER_1"/>
    <property type="match status" value="1"/>
</dbReference>
<keyword evidence="6" id="KW-1185">Reference proteome</keyword>
<gene>
    <name evidence="5" type="ORF">G8759_13035</name>
</gene>
<dbReference type="KEGG" id="spib:G8759_13035"/>
<protein>
    <submittedName>
        <fullName evidence="5">ABC transporter ATP-binding protein</fullName>
    </submittedName>
</protein>
<accession>A0A6G9AMH5</accession>
<dbReference type="InterPro" id="IPR017871">
    <property type="entry name" value="ABC_transporter-like_CS"/>
</dbReference>
<dbReference type="GO" id="GO:0005524">
    <property type="term" value="F:ATP binding"/>
    <property type="evidence" value="ECO:0007669"/>
    <property type="project" value="UniProtKB-KW"/>
</dbReference>
<dbReference type="AlphaFoldDB" id="A0A6G9AMH5"/>
<feature type="domain" description="ABC transporter" evidence="4">
    <location>
        <begin position="2"/>
        <end position="210"/>
    </location>
</feature>
<dbReference type="GO" id="GO:0016887">
    <property type="term" value="F:ATP hydrolysis activity"/>
    <property type="evidence" value="ECO:0007669"/>
    <property type="project" value="InterPro"/>
</dbReference>
<name>A0A6G9AMH5_9BACT</name>
<dbReference type="PROSITE" id="PS50893">
    <property type="entry name" value="ABC_TRANSPORTER_2"/>
    <property type="match status" value="1"/>
</dbReference>
<evidence type="ECO:0000256" key="2">
    <source>
        <dbReference type="ARBA" id="ARBA00022741"/>
    </source>
</evidence>
<keyword evidence="3 5" id="KW-0067">ATP-binding</keyword>
<evidence type="ECO:0000259" key="4">
    <source>
        <dbReference type="PROSITE" id="PS50893"/>
    </source>
</evidence>
<dbReference type="InterPro" id="IPR051782">
    <property type="entry name" value="ABC_Transporter_VariousFunc"/>
</dbReference>
<reference evidence="5 6" key="1">
    <citation type="submission" date="2020-03" db="EMBL/GenBank/DDBJ databases">
        <authorList>
            <person name="Kim M.K."/>
        </authorList>
    </citation>
    <scope>NUCLEOTIDE SEQUENCE [LARGE SCALE GENOMIC DNA]</scope>
    <source>
        <strain evidence="5 6">BT328</strain>
    </source>
</reference>
<keyword evidence="1" id="KW-0813">Transport</keyword>
<dbReference type="SUPFAM" id="SSF52540">
    <property type="entry name" value="P-loop containing nucleoside triphosphate hydrolases"/>
    <property type="match status" value="1"/>
</dbReference>
<organism evidence="5 6">
    <name type="scientific">Spirosoma aureum</name>
    <dbReference type="NCBI Taxonomy" id="2692134"/>
    <lineage>
        <taxon>Bacteria</taxon>
        <taxon>Pseudomonadati</taxon>
        <taxon>Bacteroidota</taxon>
        <taxon>Cytophagia</taxon>
        <taxon>Cytophagales</taxon>
        <taxon>Cytophagaceae</taxon>
        <taxon>Spirosoma</taxon>
    </lineage>
</organism>
<evidence type="ECO:0000313" key="6">
    <source>
        <dbReference type="Proteomes" id="UP000501802"/>
    </source>
</evidence>
<evidence type="ECO:0000256" key="3">
    <source>
        <dbReference type="ARBA" id="ARBA00022840"/>
    </source>
</evidence>
<dbReference type="PANTHER" id="PTHR42939:SF1">
    <property type="entry name" value="ABC TRANSPORTER ATP-BINDING PROTEIN ALBC-RELATED"/>
    <property type="match status" value="1"/>
</dbReference>
<dbReference type="Gene3D" id="3.40.50.300">
    <property type="entry name" value="P-loop containing nucleotide triphosphate hydrolases"/>
    <property type="match status" value="1"/>
</dbReference>
<evidence type="ECO:0000313" key="5">
    <source>
        <dbReference type="EMBL" id="QIP13485.1"/>
    </source>
</evidence>
<dbReference type="PANTHER" id="PTHR42939">
    <property type="entry name" value="ABC TRANSPORTER ATP-BINDING PROTEIN ALBC-RELATED"/>
    <property type="match status" value="1"/>
</dbReference>
<proteinExistence type="predicted"/>
<keyword evidence="2" id="KW-0547">Nucleotide-binding</keyword>
<evidence type="ECO:0000256" key="1">
    <source>
        <dbReference type="ARBA" id="ARBA00022448"/>
    </source>
</evidence>
<dbReference type="InterPro" id="IPR003439">
    <property type="entry name" value="ABC_transporter-like_ATP-bd"/>
</dbReference>
<dbReference type="Pfam" id="PF00005">
    <property type="entry name" value="ABC_tran"/>
    <property type="match status" value="1"/>
</dbReference>
<dbReference type="RefSeq" id="WP_167208597.1">
    <property type="nucleotide sequence ID" value="NZ_CP050063.1"/>
</dbReference>